<dbReference type="AlphaFoldDB" id="A0A974CVH1"/>
<organism evidence="1 2">
    <name type="scientific">Xenopus laevis</name>
    <name type="common">African clawed frog</name>
    <dbReference type="NCBI Taxonomy" id="8355"/>
    <lineage>
        <taxon>Eukaryota</taxon>
        <taxon>Metazoa</taxon>
        <taxon>Chordata</taxon>
        <taxon>Craniata</taxon>
        <taxon>Vertebrata</taxon>
        <taxon>Euteleostomi</taxon>
        <taxon>Amphibia</taxon>
        <taxon>Batrachia</taxon>
        <taxon>Anura</taxon>
        <taxon>Pipoidea</taxon>
        <taxon>Pipidae</taxon>
        <taxon>Xenopodinae</taxon>
        <taxon>Xenopus</taxon>
        <taxon>Xenopus</taxon>
    </lineage>
</organism>
<proteinExistence type="predicted"/>
<evidence type="ECO:0000313" key="1">
    <source>
        <dbReference type="EMBL" id="OCT80639.1"/>
    </source>
</evidence>
<reference evidence="2" key="1">
    <citation type="journal article" date="2016" name="Nature">
        <title>Genome evolution in the allotetraploid frog Xenopus laevis.</title>
        <authorList>
            <person name="Session A.M."/>
            <person name="Uno Y."/>
            <person name="Kwon T."/>
            <person name="Chapman J.A."/>
            <person name="Toyoda A."/>
            <person name="Takahashi S."/>
            <person name="Fukui A."/>
            <person name="Hikosaka A."/>
            <person name="Suzuki A."/>
            <person name="Kondo M."/>
            <person name="van Heeringen S.J."/>
            <person name="Quigley I."/>
            <person name="Heinz S."/>
            <person name="Ogino H."/>
            <person name="Ochi H."/>
            <person name="Hellsten U."/>
            <person name="Lyons J.B."/>
            <person name="Simakov O."/>
            <person name="Putnam N."/>
            <person name="Stites J."/>
            <person name="Kuroki Y."/>
            <person name="Tanaka T."/>
            <person name="Michiue T."/>
            <person name="Watanabe M."/>
            <person name="Bogdanovic O."/>
            <person name="Lister R."/>
            <person name="Georgiou G."/>
            <person name="Paranjpe S.S."/>
            <person name="van Kruijsbergen I."/>
            <person name="Shu S."/>
            <person name="Carlson J."/>
            <person name="Kinoshita T."/>
            <person name="Ohta Y."/>
            <person name="Mawaribuchi S."/>
            <person name="Jenkins J."/>
            <person name="Grimwood J."/>
            <person name="Schmutz J."/>
            <person name="Mitros T."/>
            <person name="Mozaffari S.V."/>
            <person name="Suzuki Y."/>
            <person name="Haramoto Y."/>
            <person name="Yamamoto T.S."/>
            <person name="Takagi C."/>
            <person name="Heald R."/>
            <person name="Miller K."/>
            <person name="Haudenschild C."/>
            <person name="Kitzman J."/>
            <person name="Nakayama T."/>
            <person name="Izutsu Y."/>
            <person name="Robert J."/>
            <person name="Fortriede J."/>
            <person name="Burns K."/>
            <person name="Lotay V."/>
            <person name="Karimi K."/>
            <person name="Yasuoka Y."/>
            <person name="Dichmann D.S."/>
            <person name="Flajnik M.F."/>
            <person name="Houston D.W."/>
            <person name="Shendure J."/>
            <person name="DuPasquier L."/>
            <person name="Vize P.D."/>
            <person name="Zorn A.M."/>
            <person name="Ito M."/>
            <person name="Marcotte E.M."/>
            <person name="Wallingford J.B."/>
            <person name="Ito Y."/>
            <person name="Asashima M."/>
            <person name="Ueno N."/>
            <person name="Matsuda Y."/>
            <person name="Veenstra G.J."/>
            <person name="Fujiyama A."/>
            <person name="Harland R.M."/>
            <person name="Taira M."/>
            <person name="Rokhsar D.S."/>
        </authorList>
    </citation>
    <scope>NUCLEOTIDE SEQUENCE [LARGE SCALE GENOMIC DNA]</scope>
    <source>
        <strain evidence="2">J</strain>
    </source>
</reference>
<dbReference type="Proteomes" id="UP000694892">
    <property type="component" value="Chromosome 5L"/>
</dbReference>
<evidence type="ECO:0000313" key="2">
    <source>
        <dbReference type="Proteomes" id="UP000694892"/>
    </source>
</evidence>
<name>A0A974CVH1_XENLA</name>
<sequence>MVLFEITVMHSNLVHLLFSPVGEQLIQHRQQGQILSSYTPLCLPARFGLNYQRATDQPVRPEMYVSASVNHCRRSQEYAQWQWRCIF</sequence>
<gene>
    <name evidence="1" type="ORF">XELAEV_18027452mg</name>
</gene>
<dbReference type="EMBL" id="CM004474">
    <property type="protein sequence ID" value="OCT80639.1"/>
    <property type="molecule type" value="Genomic_DNA"/>
</dbReference>
<accession>A0A974CVH1</accession>
<protein>
    <submittedName>
        <fullName evidence="1">Uncharacterized protein</fullName>
    </submittedName>
</protein>